<comment type="caution">
    <text evidence="6">The sequence shown here is derived from an EMBL/GenBank/DDBJ whole genome shotgun (WGS) entry which is preliminary data.</text>
</comment>
<dbReference type="Pfam" id="PF01068">
    <property type="entry name" value="DNA_ligase_A_M"/>
    <property type="match status" value="1"/>
</dbReference>
<keyword evidence="7" id="KW-1185">Reference proteome</keyword>
<accession>A0A4U3MB37</accession>
<comment type="similarity">
    <text evidence="1">Belongs to the ATP-dependent DNA ligase family.</text>
</comment>
<evidence type="ECO:0000313" key="6">
    <source>
        <dbReference type="EMBL" id="TKK85539.1"/>
    </source>
</evidence>
<dbReference type="Pfam" id="PF04679">
    <property type="entry name" value="DNA_ligase_A_C"/>
    <property type="match status" value="1"/>
</dbReference>
<dbReference type="PROSITE" id="PS50160">
    <property type="entry name" value="DNA_LIGASE_A3"/>
    <property type="match status" value="1"/>
</dbReference>
<evidence type="ECO:0000313" key="7">
    <source>
        <dbReference type="Proteomes" id="UP000308705"/>
    </source>
</evidence>
<dbReference type="GO" id="GO:0006310">
    <property type="term" value="P:DNA recombination"/>
    <property type="evidence" value="ECO:0007669"/>
    <property type="project" value="InterPro"/>
</dbReference>
<organism evidence="6 7">
    <name type="scientific">Herbidospora galbida</name>
    <dbReference type="NCBI Taxonomy" id="2575442"/>
    <lineage>
        <taxon>Bacteria</taxon>
        <taxon>Bacillati</taxon>
        <taxon>Actinomycetota</taxon>
        <taxon>Actinomycetes</taxon>
        <taxon>Streptosporangiales</taxon>
        <taxon>Streptosporangiaceae</taxon>
        <taxon>Herbidospora</taxon>
    </lineage>
</organism>
<name>A0A4U3MB37_9ACTN</name>
<dbReference type="EC" id="6.5.1.1" evidence="2"/>
<keyword evidence="3" id="KW-0436">Ligase</keyword>
<gene>
    <name evidence="6" type="ORF">FDA94_25490</name>
</gene>
<sequence>MLAVPGPLPSDGAHYVLEVKWDGIRVLAYLEGAPRLFGRKGVEVTGRYPEVGGLEVPGHSVVLDGEVVAFDHDGKPSFELIQRRMHVGDPAAHGLLRAVPVTYMPFDLLALDGEALLDRPYHERRALLESLGITVAPTFPCHPDVVAATKEQGLEGVVAKHVDSRYRPGTRSPWWIKVKNVVEREVVIGGWRPGRGRRSGGIGSLLMGAFGADGFVFLGHVGTGFSDAALDQLFTLLVPLEIPRSAYTRELPREIARDARWVRPELVGEVTYANQTAEGRLRAPAWRGLRPDVIPAEVRL</sequence>
<evidence type="ECO:0000259" key="5">
    <source>
        <dbReference type="PROSITE" id="PS50160"/>
    </source>
</evidence>
<dbReference type="OrthoDB" id="9770771at2"/>
<dbReference type="Gene3D" id="3.30.470.30">
    <property type="entry name" value="DNA ligase/mRNA capping enzyme"/>
    <property type="match status" value="1"/>
</dbReference>
<comment type="catalytic activity">
    <reaction evidence="4">
        <text>ATP + (deoxyribonucleotide)n-3'-hydroxyl + 5'-phospho-(deoxyribonucleotide)m = (deoxyribonucleotide)n+m + AMP + diphosphate.</text>
        <dbReference type="EC" id="6.5.1.1"/>
    </reaction>
</comment>
<reference evidence="6 7" key="1">
    <citation type="submission" date="2019-04" db="EMBL/GenBank/DDBJ databases">
        <title>Herbidospora sp. NEAU-GS14.nov., a novel actinomycete isolated from soil.</title>
        <authorList>
            <person name="Han L."/>
        </authorList>
    </citation>
    <scope>NUCLEOTIDE SEQUENCE [LARGE SCALE GENOMIC DNA]</scope>
    <source>
        <strain evidence="6 7">NEAU-GS14</strain>
    </source>
</reference>
<dbReference type="CDD" id="cd07906">
    <property type="entry name" value="Adenylation_DNA_ligase_LigD_LigC"/>
    <property type="match status" value="1"/>
</dbReference>
<dbReference type="CDD" id="cd07971">
    <property type="entry name" value="OBF_DNA_ligase_LigD"/>
    <property type="match status" value="1"/>
</dbReference>
<dbReference type="GO" id="GO:0005524">
    <property type="term" value="F:ATP binding"/>
    <property type="evidence" value="ECO:0007669"/>
    <property type="project" value="InterPro"/>
</dbReference>
<dbReference type="Gene3D" id="2.40.50.140">
    <property type="entry name" value="Nucleic acid-binding proteins"/>
    <property type="match status" value="1"/>
</dbReference>
<dbReference type="EMBL" id="SZQA01000027">
    <property type="protein sequence ID" value="TKK85539.1"/>
    <property type="molecule type" value="Genomic_DNA"/>
</dbReference>
<dbReference type="SUPFAM" id="SSF50249">
    <property type="entry name" value="Nucleic acid-binding proteins"/>
    <property type="match status" value="1"/>
</dbReference>
<dbReference type="GO" id="GO:0006281">
    <property type="term" value="P:DNA repair"/>
    <property type="evidence" value="ECO:0007669"/>
    <property type="project" value="InterPro"/>
</dbReference>
<dbReference type="PANTHER" id="PTHR45674">
    <property type="entry name" value="DNA LIGASE 1/3 FAMILY MEMBER"/>
    <property type="match status" value="1"/>
</dbReference>
<evidence type="ECO:0000256" key="3">
    <source>
        <dbReference type="ARBA" id="ARBA00022598"/>
    </source>
</evidence>
<dbReference type="PANTHER" id="PTHR45674:SF4">
    <property type="entry name" value="DNA LIGASE 1"/>
    <property type="match status" value="1"/>
</dbReference>
<dbReference type="Gene3D" id="3.30.1490.70">
    <property type="match status" value="1"/>
</dbReference>
<dbReference type="InterPro" id="IPR012310">
    <property type="entry name" value="DNA_ligase_ATP-dep_cent"/>
</dbReference>
<dbReference type="InterPro" id="IPR014146">
    <property type="entry name" value="LigD_ligase_dom"/>
</dbReference>
<dbReference type="InterPro" id="IPR012309">
    <property type="entry name" value="DNA_ligase_ATP-dep_C"/>
</dbReference>
<protein>
    <recommendedName>
        <fullName evidence="2">DNA ligase (ATP)</fullName>
        <ecNumber evidence="2">6.5.1.1</ecNumber>
    </recommendedName>
</protein>
<evidence type="ECO:0000256" key="4">
    <source>
        <dbReference type="ARBA" id="ARBA00034003"/>
    </source>
</evidence>
<dbReference type="InterPro" id="IPR050191">
    <property type="entry name" value="ATP-dep_DNA_ligase"/>
</dbReference>
<proteinExistence type="inferred from homology"/>
<dbReference type="InterPro" id="IPR012340">
    <property type="entry name" value="NA-bd_OB-fold"/>
</dbReference>
<dbReference type="Proteomes" id="UP000308705">
    <property type="component" value="Unassembled WGS sequence"/>
</dbReference>
<dbReference type="GO" id="GO:0003910">
    <property type="term" value="F:DNA ligase (ATP) activity"/>
    <property type="evidence" value="ECO:0007669"/>
    <property type="project" value="UniProtKB-EC"/>
</dbReference>
<feature type="domain" description="ATP-dependent DNA ligase family profile" evidence="5">
    <location>
        <begin position="99"/>
        <end position="211"/>
    </location>
</feature>
<evidence type="ECO:0000256" key="1">
    <source>
        <dbReference type="ARBA" id="ARBA00007572"/>
    </source>
</evidence>
<evidence type="ECO:0000256" key="2">
    <source>
        <dbReference type="ARBA" id="ARBA00012727"/>
    </source>
</evidence>
<dbReference type="AlphaFoldDB" id="A0A4U3MB37"/>
<dbReference type="SUPFAM" id="SSF56091">
    <property type="entry name" value="DNA ligase/mRNA capping enzyme, catalytic domain"/>
    <property type="match status" value="1"/>
</dbReference>
<dbReference type="NCBIfam" id="TIGR02779">
    <property type="entry name" value="NHEJ_ligase_lig"/>
    <property type="match status" value="1"/>
</dbReference>